<sequence length="160" mass="16971">MTQEGKLFIGGLNEQGLEYVFSKYGQIAEVRVIKDKDTVGDRGFGFITFENPDDARDALQVMNGKSLDGRQIRVGLAAKRSGGGRRYRGSRGGSGGYSNCRRGGGGYGVGTGAAAVEAGRIWETGKAIRVGTRAKVDTTTVVMVVVVMEAAHTGTMTDQM</sequence>
<dbReference type="STRING" id="75743.A0A401Q1W5"/>
<evidence type="ECO:0000313" key="5">
    <source>
        <dbReference type="Proteomes" id="UP000288216"/>
    </source>
</evidence>
<name>A0A401Q1W5_SCYTO</name>
<dbReference type="InterPro" id="IPR012677">
    <property type="entry name" value="Nucleotide-bd_a/b_plait_sf"/>
</dbReference>
<dbReference type="AlphaFoldDB" id="A0A401Q1W5"/>
<reference evidence="4 5" key="1">
    <citation type="journal article" date="2018" name="Nat. Ecol. Evol.">
        <title>Shark genomes provide insights into elasmobranch evolution and the origin of vertebrates.</title>
        <authorList>
            <person name="Hara Y"/>
            <person name="Yamaguchi K"/>
            <person name="Onimaru K"/>
            <person name="Kadota M"/>
            <person name="Koyanagi M"/>
            <person name="Keeley SD"/>
            <person name="Tatsumi K"/>
            <person name="Tanaka K"/>
            <person name="Motone F"/>
            <person name="Kageyama Y"/>
            <person name="Nozu R"/>
            <person name="Adachi N"/>
            <person name="Nishimura O"/>
            <person name="Nakagawa R"/>
            <person name="Tanegashima C"/>
            <person name="Kiyatake I"/>
            <person name="Matsumoto R"/>
            <person name="Murakumo K"/>
            <person name="Nishida K"/>
            <person name="Terakita A"/>
            <person name="Kuratani S"/>
            <person name="Sato K"/>
            <person name="Hyodo S Kuraku.S."/>
        </authorList>
    </citation>
    <scope>NUCLEOTIDE SEQUENCE [LARGE SCALE GENOMIC DNA]</scope>
</reference>
<evidence type="ECO:0000259" key="3">
    <source>
        <dbReference type="PROSITE" id="PS50102"/>
    </source>
</evidence>
<dbReference type="OMA" id="DYERPCL"/>
<dbReference type="SMART" id="SM00360">
    <property type="entry name" value="RRM"/>
    <property type="match status" value="1"/>
</dbReference>
<dbReference type="Proteomes" id="UP000288216">
    <property type="component" value="Unassembled WGS sequence"/>
</dbReference>
<dbReference type="OrthoDB" id="272703at2759"/>
<dbReference type="Gene3D" id="3.30.70.330">
    <property type="match status" value="1"/>
</dbReference>
<organism evidence="4 5">
    <name type="scientific">Scyliorhinus torazame</name>
    <name type="common">Cloudy catshark</name>
    <name type="synonym">Catulus torazame</name>
    <dbReference type="NCBI Taxonomy" id="75743"/>
    <lineage>
        <taxon>Eukaryota</taxon>
        <taxon>Metazoa</taxon>
        <taxon>Chordata</taxon>
        <taxon>Craniata</taxon>
        <taxon>Vertebrata</taxon>
        <taxon>Chondrichthyes</taxon>
        <taxon>Elasmobranchii</taxon>
        <taxon>Galeomorphii</taxon>
        <taxon>Galeoidea</taxon>
        <taxon>Carcharhiniformes</taxon>
        <taxon>Scyliorhinidae</taxon>
        <taxon>Scyliorhinus</taxon>
    </lineage>
</organism>
<evidence type="ECO:0000313" key="4">
    <source>
        <dbReference type="EMBL" id="GCB79340.1"/>
    </source>
</evidence>
<evidence type="ECO:0000256" key="2">
    <source>
        <dbReference type="PROSITE-ProRule" id="PRU00176"/>
    </source>
</evidence>
<dbReference type="EMBL" id="BFAA01010631">
    <property type="protein sequence ID" value="GCB79340.1"/>
    <property type="molecule type" value="Genomic_DNA"/>
</dbReference>
<gene>
    <name evidence="4" type="ORF">scyTo_0016943</name>
</gene>
<dbReference type="InterPro" id="IPR035979">
    <property type="entry name" value="RBD_domain_sf"/>
</dbReference>
<dbReference type="Pfam" id="PF00076">
    <property type="entry name" value="RRM_1"/>
    <property type="match status" value="1"/>
</dbReference>
<proteinExistence type="predicted"/>
<dbReference type="SUPFAM" id="SSF54928">
    <property type="entry name" value="RNA-binding domain, RBD"/>
    <property type="match status" value="1"/>
</dbReference>
<keyword evidence="5" id="KW-1185">Reference proteome</keyword>
<dbReference type="InterPro" id="IPR050441">
    <property type="entry name" value="RBM"/>
</dbReference>
<accession>A0A401Q1W5</accession>
<dbReference type="PROSITE" id="PS50102">
    <property type="entry name" value="RRM"/>
    <property type="match status" value="1"/>
</dbReference>
<evidence type="ECO:0000256" key="1">
    <source>
        <dbReference type="ARBA" id="ARBA00022884"/>
    </source>
</evidence>
<keyword evidence="1 2" id="KW-0694">RNA-binding</keyword>
<dbReference type="PANTHER" id="PTHR48034">
    <property type="entry name" value="TRANSFORMER-2 SEX-DETERMINING PROTEIN-RELATED"/>
    <property type="match status" value="1"/>
</dbReference>
<protein>
    <recommendedName>
        <fullName evidence="3">RRM domain-containing protein</fullName>
    </recommendedName>
</protein>
<dbReference type="InterPro" id="IPR000504">
    <property type="entry name" value="RRM_dom"/>
</dbReference>
<dbReference type="GO" id="GO:0003723">
    <property type="term" value="F:RNA binding"/>
    <property type="evidence" value="ECO:0007669"/>
    <property type="project" value="UniProtKB-UniRule"/>
</dbReference>
<comment type="caution">
    <text evidence="4">The sequence shown here is derived from an EMBL/GenBank/DDBJ whole genome shotgun (WGS) entry which is preliminary data.</text>
</comment>
<feature type="domain" description="RRM" evidence="3">
    <location>
        <begin position="5"/>
        <end position="79"/>
    </location>
</feature>